<reference evidence="1 2" key="1">
    <citation type="submission" date="2022-06" db="EMBL/GenBank/DDBJ databases">
        <authorList>
            <person name="Sun Q."/>
        </authorList>
    </citation>
    <scope>NUCLEOTIDE SEQUENCE [LARGE SCALE GENOMIC DNA]</scope>
    <source>
        <strain evidence="1 2">S153</strain>
    </source>
</reference>
<accession>A0ABT0V9G9</accession>
<gene>
    <name evidence="1" type="ORF">NBH20_13015</name>
</gene>
<evidence type="ECO:0008006" key="3">
    <source>
        <dbReference type="Google" id="ProtNLM"/>
    </source>
</evidence>
<keyword evidence="2" id="KW-1185">Reference proteome</keyword>
<name>A0ABT0V9G9_9HYPH</name>
<protein>
    <recommendedName>
        <fullName evidence="3">AIPR protein</fullName>
    </recommendedName>
</protein>
<dbReference type="RefSeq" id="WP_250945358.1">
    <property type="nucleotide sequence ID" value="NZ_JAMQAY010000004.1"/>
</dbReference>
<evidence type="ECO:0000313" key="2">
    <source>
        <dbReference type="Proteomes" id="UP001155079"/>
    </source>
</evidence>
<proteinExistence type="predicted"/>
<dbReference type="EMBL" id="JAMQAY010000004">
    <property type="protein sequence ID" value="MCM2402082.1"/>
    <property type="molecule type" value="Genomic_DNA"/>
</dbReference>
<organism evidence="1 2">
    <name type="scientific">Ciceribacter sichuanensis</name>
    <dbReference type="NCBI Taxonomy" id="2949647"/>
    <lineage>
        <taxon>Bacteria</taxon>
        <taxon>Pseudomonadati</taxon>
        <taxon>Pseudomonadota</taxon>
        <taxon>Alphaproteobacteria</taxon>
        <taxon>Hyphomicrobiales</taxon>
        <taxon>Rhizobiaceae</taxon>
        <taxon>Ciceribacter</taxon>
    </lineage>
</organism>
<comment type="caution">
    <text evidence="1">The sequence shown here is derived from an EMBL/GenBank/DDBJ whole genome shotgun (WGS) entry which is preliminary data.</text>
</comment>
<dbReference type="Proteomes" id="UP001155079">
    <property type="component" value="Unassembled WGS sequence"/>
</dbReference>
<evidence type="ECO:0000313" key="1">
    <source>
        <dbReference type="EMBL" id="MCM2402082.1"/>
    </source>
</evidence>
<sequence length="740" mass="84190">MTLIDLKLATIALDHAKGSDFENFFQAFYPALAGIDFVPLGGTHDGGADAFLDDRVFESKGGRVGTFYQATIQEDHRAKVRQTVRRLREFGREPKTLQYFTSQTVPIIEQEEEMLSAELDVDIKIRDRKFIIGRVNHSDETKAAYVSFLAPNLSFLAELGGATTIEASPNFAARTMCVFLGQEIDRRRGKSELLEAVTDSLILWALEETDPAKGIFLKRAEILARIEKALPSAKHFVRGSIDHRLSVMTDKGNTTGREIRWYKKEDKFCLPFETRAIVEKENTEDEYMKLSVLDLYAERAADFLVSEDTLAPEKIAKIAHRALELTFEKEGLELATFLTGEKDENSYPSIGDQVDTAIDEAGLNGNSAILAKEVALGVLRKAFYSSEEQERLYYGKLSRTFALMLTLRNEPKVVEYFKGMSGNFVLLVGSDIIIRALSERYLPEADQMTVNMLRILRASGSKLLLTRMAVDEVHAHLEGTDYEFINWFADLEPYMTPEVVRHSRKILIRAYFYARFDRSNKTKPAGWKSFLGQFCDYADLHRTEKARDQIKGYLVEKFGFDYLDDEDLSLLTDDEEVAALAAKFKSFKSEEVLALNDARQILAVYGKRREMKEGHKPNPYGYRSWWLTHETKVRHATADLVNQKGAQYIIRPEFILNFISLSPKMEDVRSSYNAVFPTLLGVRLANRMREDIFHDVIGRAKEMKSVDDARAKVMMADMSNKLKGDNFKRYEIELSSGVLG</sequence>